<dbReference type="InterPro" id="IPR009057">
    <property type="entry name" value="Homeodomain-like_sf"/>
</dbReference>
<sequence length="207" mass="23102">MSTDSTQAQPLSDKAEQILNGAMQEFLTHGYAGTSMDRVAATAGVSKATVYSHFGDKQGLFSALVQQLAQQKFARLFISPEQLPTHNLREVLENMANTMLDNLIHDSDYQAFIRLMIAESGRFPELAQTFALHLAKPGIETLTRQLSSFEELNLPDPEATARIWIGALVHYVIVQEMLQGKDIMPMERDRLVDAMLHLLSTNSKLNN</sequence>
<evidence type="ECO:0000259" key="3">
    <source>
        <dbReference type="PROSITE" id="PS50977"/>
    </source>
</evidence>
<dbReference type="EMBL" id="JAQPOK010000164">
    <property type="protein sequence ID" value="MDJ1181430.1"/>
    <property type="molecule type" value="Genomic_DNA"/>
</dbReference>
<dbReference type="InterPro" id="IPR036271">
    <property type="entry name" value="Tet_transcr_reg_TetR-rel_C_sf"/>
</dbReference>
<dbReference type="InterPro" id="IPR023772">
    <property type="entry name" value="DNA-bd_HTH_TetR-type_CS"/>
</dbReference>
<dbReference type="Gene3D" id="1.10.357.10">
    <property type="entry name" value="Tetracycline Repressor, domain 2"/>
    <property type="match status" value="1"/>
</dbReference>
<dbReference type="Pfam" id="PF00440">
    <property type="entry name" value="TetR_N"/>
    <property type="match status" value="1"/>
</dbReference>
<name>A0ABT7BQS2_9CYAN</name>
<dbReference type="PANTHER" id="PTHR30055:SF146">
    <property type="entry name" value="HTH-TYPE TRANSCRIPTIONAL DUAL REGULATOR CECR"/>
    <property type="match status" value="1"/>
</dbReference>
<dbReference type="InterPro" id="IPR001647">
    <property type="entry name" value="HTH_TetR"/>
</dbReference>
<dbReference type="InterPro" id="IPR050109">
    <property type="entry name" value="HTH-type_TetR-like_transc_reg"/>
</dbReference>
<dbReference type="SUPFAM" id="SSF46689">
    <property type="entry name" value="Homeodomain-like"/>
    <property type="match status" value="1"/>
</dbReference>
<dbReference type="InterPro" id="IPR039536">
    <property type="entry name" value="TetR_C_Proteobacteria"/>
</dbReference>
<evidence type="ECO:0000256" key="1">
    <source>
        <dbReference type="ARBA" id="ARBA00023125"/>
    </source>
</evidence>
<organism evidence="4 5">
    <name type="scientific">Roseofilum halophilum BLCC-M91</name>
    <dbReference type="NCBI Taxonomy" id="3022259"/>
    <lineage>
        <taxon>Bacteria</taxon>
        <taxon>Bacillati</taxon>
        <taxon>Cyanobacteriota</taxon>
        <taxon>Cyanophyceae</taxon>
        <taxon>Desertifilales</taxon>
        <taxon>Desertifilaceae</taxon>
        <taxon>Roseofilum</taxon>
        <taxon>Roseofilum halophilum</taxon>
    </lineage>
</organism>
<dbReference type="SUPFAM" id="SSF48498">
    <property type="entry name" value="Tetracyclin repressor-like, C-terminal domain"/>
    <property type="match status" value="1"/>
</dbReference>
<accession>A0ABT7BQS2</accession>
<evidence type="ECO:0000313" key="4">
    <source>
        <dbReference type="EMBL" id="MDJ1181430.1"/>
    </source>
</evidence>
<dbReference type="PRINTS" id="PR00455">
    <property type="entry name" value="HTHTETR"/>
</dbReference>
<feature type="DNA-binding region" description="H-T-H motif" evidence="2">
    <location>
        <begin position="35"/>
        <end position="54"/>
    </location>
</feature>
<dbReference type="PROSITE" id="PS01081">
    <property type="entry name" value="HTH_TETR_1"/>
    <property type="match status" value="1"/>
</dbReference>
<evidence type="ECO:0000256" key="2">
    <source>
        <dbReference type="PROSITE-ProRule" id="PRU00335"/>
    </source>
</evidence>
<dbReference type="PROSITE" id="PS50977">
    <property type="entry name" value="HTH_TETR_2"/>
    <property type="match status" value="1"/>
</dbReference>
<dbReference type="PANTHER" id="PTHR30055">
    <property type="entry name" value="HTH-TYPE TRANSCRIPTIONAL REGULATOR RUTR"/>
    <property type="match status" value="1"/>
</dbReference>
<evidence type="ECO:0000313" key="5">
    <source>
        <dbReference type="Proteomes" id="UP001231370"/>
    </source>
</evidence>
<comment type="caution">
    <text evidence="4">The sequence shown here is derived from an EMBL/GenBank/DDBJ whole genome shotgun (WGS) entry which is preliminary data.</text>
</comment>
<keyword evidence="1 2" id="KW-0238">DNA-binding</keyword>
<keyword evidence="5" id="KW-1185">Reference proteome</keyword>
<gene>
    <name evidence="4" type="ORF">PJF56_21430</name>
</gene>
<dbReference type="RefSeq" id="WP_283764726.1">
    <property type="nucleotide sequence ID" value="NZ_JAQPOK010000164.1"/>
</dbReference>
<dbReference type="Pfam" id="PF14246">
    <property type="entry name" value="TetR_C_7"/>
    <property type="match status" value="1"/>
</dbReference>
<proteinExistence type="predicted"/>
<feature type="domain" description="HTH tetR-type" evidence="3">
    <location>
        <begin position="12"/>
        <end position="72"/>
    </location>
</feature>
<reference evidence="4 5" key="1">
    <citation type="submission" date="2023-01" db="EMBL/GenBank/DDBJ databases">
        <title>Novel diversity within Roseofilum (Cyanobacteria; Desertifilaceae) from marine benthic mats with descriptions of four novel species.</title>
        <authorList>
            <person name="Wang Y."/>
            <person name="Berthold D.E."/>
            <person name="Hu J."/>
            <person name="Lefler F.W."/>
            <person name="Laughinghouse H.D. IV."/>
        </authorList>
    </citation>
    <scope>NUCLEOTIDE SEQUENCE [LARGE SCALE GENOMIC DNA]</scope>
    <source>
        <strain evidence="4 5">BLCC-M91</strain>
    </source>
</reference>
<dbReference type="Proteomes" id="UP001231370">
    <property type="component" value="Unassembled WGS sequence"/>
</dbReference>
<protein>
    <submittedName>
        <fullName evidence="4">TetR/AcrR family transcriptional regulator</fullName>
    </submittedName>
</protein>